<dbReference type="Pfam" id="PF09661">
    <property type="entry name" value="DUF2398"/>
    <property type="match status" value="1"/>
</dbReference>
<feature type="region of interest" description="Disordered" evidence="1">
    <location>
        <begin position="414"/>
        <end position="468"/>
    </location>
</feature>
<keyword evidence="3" id="KW-1185">Reference proteome</keyword>
<feature type="compositionally biased region" description="Low complexity" evidence="1">
    <location>
        <begin position="421"/>
        <end position="437"/>
    </location>
</feature>
<evidence type="ECO:0000313" key="2">
    <source>
        <dbReference type="EMBL" id="SDN73128.1"/>
    </source>
</evidence>
<accession>A0A1H0DSR9</accession>
<proteinExistence type="predicted"/>
<feature type="region of interest" description="Disordered" evidence="1">
    <location>
        <begin position="1"/>
        <end position="34"/>
    </location>
</feature>
<dbReference type="Proteomes" id="UP000199063">
    <property type="component" value="Unassembled WGS sequence"/>
</dbReference>
<dbReference type="STRING" id="1196353.SAMN05444921_1366"/>
<organism evidence="2 3">
    <name type="scientific">Streptomyces wuyuanensis</name>
    <dbReference type="NCBI Taxonomy" id="1196353"/>
    <lineage>
        <taxon>Bacteria</taxon>
        <taxon>Bacillati</taxon>
        <taxon>Actinomycetota</taxon>
        <taxon>Actinomycetes</taxon>
        <taxon>Kitasatosporales</taxon>
        <taxon>Streptomycetaceae</taxon>
        <taxon>Streptomyces</taxon>
    </lineage>
</organism>
<dbReference type="EMBL" id="FNHI01000036">
    <property type="protein sequence ID" value="SDN73128.1"/>
    <property type="molecule type" value="Genomic_DNA"/>
</dbReference>
<dbReference type="RefSeq" id="WP_244529907.1">
    <property type="nucleotide sequence ID" value="NZ_FNHI01000036.1"/>
</dbReference>
<dbReference type="GeneID" id="40834226"/>
<evidence type="ECO:0000256" key="1">
    <source>
        <dbReference type="SAM" id="MobiDB-lite"/>
    </source>
</evidence>
<dbReference type="InterPro" id="IPR013494">
    <property type="entry name" value="CHP02678"/>
</dbReference>
<evidence type="ECO:0000313" key="3">
    <source>
        <dbReference type="Proteomes" id="UP000199063"/>
    </source>
</evidence>
<name>A0A1H0DSR9_9ACTN</name>
<protein>
    <submittedName>
        <fullName evidence="2">TIGR02678 family protein</fullName>
    </submittedName>
</protein>
<dbReference type="AlphaFoldDB" id="A0A1H0DSR9"/>
<feature type="compositionally biased region" description="Low complexity" evidence="1">
    <location>
        <begin position="12"/>
        <end position="22"/>
    </location>
</feature>
<sequence length="468" mass="50633">MSEETLTETTKPDFAADTADTTDPPRRRRKAWRPEADTEAAALLRHLAATPWLVGGRDDDLIAAVRRNETALRSAVARLGWVLVIERDLVRLRKSAPPRPAVWALQGPSPATCSWFFLLVAAAESMPPRIALGQLVTAARAAAAEAALPSRNDMAERRAVVAALRMLDERGVVERLDGDLDGYLHDEQAPVLLAVHHTRLAYVVANPGTLDPATDPHGWLEQAQREPDPARRMRRALVDDTCVHTALLDEAEAQWLSQRVRGDDGAPLADAFGLGLERRVEGAAFVVPSEAFRHFRQLGPMPFPVPGTIAHAALLLLDHAAIHGTPGTGPGPGWRGMTQEQVVAALTDFASNNASGKGGWGAEYSSDPLLLATKVRDLLAGTNLVHLTHADTQPDDTTTSMWWFAPTTGRWAEEGTAASKATRQSTRSRTHTSASQRPPAPGNRPTRPQEGPDLFSALAAEQKEEPTQ</sequence>
<reference evidence="3" key="1">
    <citation type="submission" date="2016-10" db="EMBL/GenBank/DDBJ databases">
        <authorList>
            <person name="Varghese N."/>
            <person name="Submissions S."/>
        </authorList>
    </citation>
    <scope>NUCLEOTIDE SEQUENCE [LARGE SCALE GENOMIC DNA]</scope>
    <source>
        <strain evidence="3">CGMCC 4.7042</strain>
    </source>
</reference>
<gene>
    <name evidence="2" type="ORF">SAMN05444921_1366</name>
</gene>